<evidence type="ECO:0000256" key="3">
    <source>
        <dbReference type="ARBA" id="ARBA00022806"/>
    </source>
</evidence>
<feature type="domain" description="SEC63" evidence="6">
    <location>
        <begin position="135"/>
        <end position="326"/>
    </location>
</feature>
<keyword evidence="8" id="KW-1185">Reference proteome</keyword>
<dbReference type="Gene3D" id="1.10.3380.10">
    <property type="entry name" value="Sec63 N-terminal domain-like domain"/>
    <property type="match status" value="1"/>
</dbReference>
<evidence type="ECO:0000256" key="5">
    <source>
        <dbReference type="SAM" id="MobiDB-lite"/>
    </source>
</evidence>
<comment type="caution">
    <text evidence="7">The sequence shown here is derived from an EMBL/GenBank/DDBJ whole genome shotgun (WGS) entry which is preliminary data.</text>
</comment>
<sequence>MDDLEFGADLAFQAPTRFLVDTSLEDGEMLARKVMHFLPCLIVRESTSELSKDDLAMAICRVLDSNKPGEELYDPKASGWRDLGMLDVMQDNANGLGHWRPFFEFKAKALVTYVARALDKAKMMRFDEKSANFYRTELGRIASHFYIQYSSVETYNEMLRRHMNDSEVIDMVAHSSEFKSIVVREEEQNELEMLLRSSCPLEVKGNPSNKHEKISTLIQLYISHGSIDTFSLVSDAAFISASLARIMRALFEICLRRDKSEMSLFIFQALPPPPWFTKNSSVMATATTISDFKLCRHHHGSPKTHHYKRASEREEEEARQSHNSVFLTT</sequence>
<dbReference type="PANTHER" id="PTHR47961:SF13">
    <property type="entry name" value="ACTIVATING SIGNAL COINTEGRATOR 1 COMPLEX SUBUNIT 3"/>
    <property type="match status" value="1"/>
</dbReference>
<feature type="region of interest" description="Disordered" evidence="5">
    <location>
        <begin position="299"/>
        <end position="329"/>
    </location>
</feature>
<proteinExistence type="predicted"/>
<evidence type="ECO:0000256" key="4">
    <source>
        <dbReference type="ARBA" id="ARBA00022840"/>
    </source>
</evidence>
<reference evidence="8" key="1">
    <citation type="journal article" date="2019" name="Gigascience">
        <title>De novo genome assembly of the endangered Acer yangbiense, a plant species with extremely small populations endemic to Yunnan Province, China.</title>
        <authorList>
            <person name="Yang J."/>
            <person name="Wariss H.M."/>
            <person name="Tao L."/>
            <person name="Zhang R."/>
            <person name="Yun Q."/>
            <person name="Hollingsworth P."/>
            <person name="Dao Z."/>
            <person name="Luo G."/>
            <person name="Guo H."/>
            <person name="Ma Y."/>
            <person name="Sun W."/>
        </authorList>
    </citation>
    <scope>NUCLEOTIDE SEQUENCE [LARGE SCALE GENOMIC DNA]</scope>
    <source>
        <strain evidence="8">cv. br00</strain>
    </source>
</reference>
<keyword evidence="1" id="KW-0547">Nucleotide-binding</keyword>
<keyword evidence="4" id="KW-0067">ATP-binding</keyword>
<dbReference type="GO" id="GO:0004386">
    <property type="term" value="F:helicase activity"/>
    <property type="evidence" value="ECO:0007669"/>
    <property type="project" value="UniProtKB-KW"/>
</dbReference>
<dbReference type="InterPro" id="IPR050474">
    <property type="entry name" value="Hel308_SKI2-like"/>
</dbReference>
<feature type="compositionally biased region" description="Basic and acidic residues" evidence="5">
    <location>
        <begin position="309"/>
        <end position="320"/>
    </location>
</feature>
<evidence type="ECO:0000256" key="1">
    <source>
        <dbReference type="ARBA" id="ARBA00022741"/>
    </source>
</evidence>
<dbReference type="SMART" id="SM00973">
    <property type="entry name" value="Sec63"/>
    <property type="match status" value="1"/>
</dbReference>
<organism evidence="7 8">
    <name type="scientific">Salix brachista</name>
    <dbReference type="NCBI Taxonomy" id="2182728"/>
    <lineage>
        <taxon>Eukaryota</taxon>
        <taxon>Viridiplantae</taxon>
        <taxon>Streptophyta</taxon>
        <taxon>Embryophyta</taxon>
        <taxon>Tracheophyta</taxon>
        <taxon>Spermatophyta</taxon>
        <taxon>Magnoliopsida</taxon>
        <taxon>eudicotyledons</taxon>
        <taxon>Gunneridae</taxon>
        <taxon>Pentapetalae</taxon>
        <taxon>rosids</taxon>
        <taxon>fabids</taxon>
        <taxon>Malpighiales</taxon>
        <taxon>Salicaceae</taxon>
        <taxon>Saliceae</taxon>
        <taxon>Salix</taxon>
    </lineage>
</organism>
<evidence type="ECO:0000313" key="7">
    <source>
        <dbReference type="EMBL" id="KAB5524787.1"/>
    </source>
</evidence>
<dbReference type="PANTHER" id="PTHR47961">
    <property type="entry name" value="DNA POLYMERASE THETA, PUTATIVE (AFU_ORTHOLOGUE AFUA_1G05260)-RELATED"/>
    <property type="match status" value="1"/>
</dbReference>
<evidence type="ECO:0000313" key="8">
    <source>
        <dbReference type="Proteomes" id="UP000326939"/>
    </source>
</evidence>
<dbReference type="GO" id="GO:0005524">
    <property type="term" value="F:ATP binding"/>
    <property type="evidence" value="ECO:0007669"/>
    <property type="project" value="UniProtKB-KW"/>
</dbReference>
<keyword evidence="2" id="KW-0378">Hydrolase</keyword>
<dbReference type="Proteomes" id="UP000326939">
    <property type="component" value="Chromosome 15"/>
</dbReference>
<protein>
    <recommendedName>
        <fullName evidence="6">SEC63 domain-containing protein</fullName>
    </recommendedName>
</protein>
<dbReference type="AlphaFoldDB" id="A0A5N5KBF9"/>
<evidence type="ECO:0000259" key="6">
    <source>
        <dbReference type="SMART" id="SM00973"/>
    </source>
</evidence>
<evidence type="ECO:0000256" key="2">
    <source>
        <dbReference type="ARBA" id="ARBA00022801"/>
    </source>
</evidence>
<gene>
    <name evidence="7" type="ORF">DKX38_022536</name>
</gene>
<keyword evidence="3" id="KW-0347">Helicase</keyword>
<dbReference type="FunFam" id="1.10.3380.10:FF:000001">
    <property type="entry name" value="U5 small nuclear ribonucleoprotein helicase"/>
    <property type="match status" value="1"/>
</dbReference>
<name>A0A5N5KBF9_9ROSI</name>
<feature type="compositionally biased region" description="Basic residues" evidence="5">
    <location>
        <begin position="299"/>
        <end position="308"/>
    </location>
</feature>
<accession>A0A5N5KBF9</accession>
<dbReference type="SUPFAM" id="SSF158702">
    <property type="entry name" value="Sec63 N-terminal domain-like"/>
    <property type="match status" value="1"/>
</dbReference>
<dbReference type="EMBL" id="VDCV01000015">
    <property type="protein sequence ID" value="KAB5524787.1"/>
    <property type="molecule type" value="Genomic_DNA"/>
</dbReference>
<dbReference type="Pfam" id="PF02889">
    <property type="entry name" value="Sec63"/>
    <property type="match status" value="1"/>
</dbReference>
<dbReference type="GO" id="GO:0016787">
    <property type="term" value="F:hydrolase activity"/>
    <property type="evidence" value="ECO:0007669"/>
    <property type="project" value="UniProtKB-KW"/>
</dbReference>
<dbReference type="InterPro" id="IPR004179">
    <property type="entry name" value="Sec63-dom"/>
</dbReference>